<evidence type="ECO:0000313" key="2">
    <source>
        <dbReference type="Proteomes" id="UP001056120"/>
    </source>
</evidence>
<organism evidence="1 2">
    <name type="scientific">Smallanthus sonchifolius</name>
    <dbReference type="NCBI Taxonomy" id="185202"/>
    <lineage>
        <taxon>Eukaryota</taxon>
        <taxon>Viridiplantae</taxon>
        <taxon>Streptophyta</taxon>
        <taxon>Embryophyta</taxon>
        <taxon>Tracheophyta</taxon>
        <taxon>Spermatophyta</taxon>
        <taxon>Magnoliopsida</taxon>
        <taxon>eudicotyledons</taxon>
        <taxon>Gunneridae</taxon>
        <taxon>Pentapetalae</taxon>
        <taxon>asterids</taxon>
        <taxon>campanulids</taxon>
        <taxon>Asterales</taxon>
        <taxon>Asteraceae</taxon>
        <taxon>Asteroideae</taxon>
        <taxon>Heliantheae alliance</taxon>
        <taxon>Millerieae</taxon>
        <taxon>Smallanthus</taxon>
    </lineage>
</organism>
<accession>A0ACB9JMN3</accession>
<dbReference type="Proteomes" id="UP001056120">
    <property type="component" value="Linkage Group LG03"/>
</dbReference>
<keyword evidence="2" id="KW-1185">Reference proteome</keyword>
<sequence>MTLKCAAANQACAACKYQRKRCTPECALAPHFRPEHPVLFRNAHKLFGVRNILRILERINPNHKEEAMRSIIYEANMRDHFPVHGCLNVICDLQSQIRQTEEELYNVLTWLAFCKQHYEGQHVITVSHGVDHGMLQSDNEAVALFRQDSTTLLPVSSCDNANVCIHASWLQDTYKLSNSGRKSLVSRPLIIEEEAIHDHHDEIYPLFDNTEAA</sequence>
<evidence type="ECO:0000313" key="1">
    <source>
        <dbReference type="EMBL" id="KAI3820805.1"/>
    </source>
</evidence>
<gene>
    <name evidence="1" type="ORF">L1987_08353</name>
</gene>
<reference evidence="2" key="1">
    <citation type="journal article" date="2022" name="Mol. Ecol. Resour.">
        <title>The genomes of chicory, endive, great burdock and yacon provide insights into Asteraceae palaeo-polyploidization history and plant inulin production.</title>
        <authorList>
            <person name="Fan W."/>
            <person name="Wang S."/>
            <person name="Wang H."/>
            <person name="Wang A."/>
            <person name="Jiang F."/>
            <person name="Liu H."/>
            <person name="Zhao H."/>
            <person name="Xu D."/>
            <person name="Zhang Y."/>
        </authorList>
    </citation>
    <scope>NUCLEOTIDE SEQUENCE [LARGE SCALE GENOMIC DNA]</scope>
    <source>
        <strain evidence="2">cv. Yunnan</strain>
    </source>
</reference>
<name>A0ACB9JMN3_9ASTR</name>
<proteinExistence type="predicted"/>
<reference evidence="1 2" key="2">
    <citation type="journal article" date="2022" name="Mol. Ecol. Resour.">
        <title>The genomes of chicory, endive, great burdock and yacon provide insights into Asteraceae paleo-polyploidization history and plant inulin production.</title>
        <authorList>
            <person name="Fan W."/>
            <person name="Wang S."/>
            <person name="Wang H."/>
            <person name="Wang A."/>
            <person name="Jiang F."/>
            <person name="Liu H."/>
            <person name="Zhao H."/>
            <person name="Xu D."/>
            <person name="Zhang Y."/>
        </authorList>
    </citation>
    <scope>NUCLEOTIDE SEQUENCE [LARGE SCALE GENOMIC DNA]</scope>
    <source>
        <strain evidence="2">cv. Yunnan</strain>
        <tissue evidence="1">Leaves</tissue>
    </source>
</reference>
<dbReference type="EMBL" id="CM042020">
    <property type="protein sequence ID" value="KAI3820805.1"/>
    <property type="molecule type" value="Genomic_DNA"/>
</dbReference>
<comment type="caution">
    <text evidence="1">The sequence shown here is derived from an EMBL/GenBank/DDBJ whole genome shotgun (WGS) entry which is preliminary data.</text>
</comment>
<protein>
    <submittedName>
        <fullName evidence="1">Uncharacterized protein</fullName>
    </submittedName>
</protein>